<evidence type="ECO:0000313" key="3">
    <source>
        <dbReference type="EMBL" id="KAK1262703.1"/>
    </source>
</evidence>
<keyword evidence="2" id="KW-0812">Transmembrane</keyword>
<feature type="transmembrane region" description="Helical" evidence="2">
    <location>
        <begin position="357"/>
        <end position="373"/>
    </location>
</feature>
<keyword evidence="1" id="KW-0808">Transferase</keyword>
<protein>
    <submittedName>
        <fullName evidence="3">Uncharacterized protein</fullName>
    </submittedName>
</protein>
<gene>
    <name evidence="3" type="ORF">QJS04_geneDACA018419</name>
</gene>
<dbReference type="SUPFAM" id="SSF52799">
    <property type="entry name" value="(Phosphotyrosine protein) phosphatases II"/>
    <property type="match status" value="1"/>
</dbReference>
<dbReference type="Proteomes" id="UP001179952">
    <property type="component" value="Unassembled WGS sequence"/>
</dbReference>
<comment type="caution">
    <text evidence="3">The sequence shown here is derived from an EMBL/GenBank/DDBJ whole genome shotgun (WGS) entry which is preliminary data.</text>
</comment>
<evidence type="ECO:0000256" key="1">
    <source>
        <dbReference type="ARBA" id="ARBA00022679"/>
    </source>
</evidence>
<sequence>MFIEDLKEGESGGGGRVAIGLIDVKRSAVGVGARALFYPTLLYNVVRNKCESGFHWWDEVDEFLLLGAVPFPSDVPRLKQLGVRGVVTLNEPYETLVPTSLYQVHHRHMTPAAAYGYVRLRRPRVRLATSQWKAVQEYYHLRAKKIWTPRFLIYPHTKSAALVLDETSIVIVTEADLDGYDGSRESGIVGNDMWEEEKSRTCFGKRKEGTLKKLDLLTASSTNKIGHSTSFMSHISFEILLKTDVTLHPFGYKIGLILGYRVIPAQVGSAAAYLQTGVFFGRRYLELLAASILIITWLNLSNDVFDFDTGVDKEKRESVVNLCVLTSSRSLTHIAAMASLTFGFFGLIWVSMEVGDIRSVLLLSCAIICGYIYQVRIGTQTGSKLVKVAIVALYLLVFVLGLSKVLPPLATFLCALTIPIGKAAVSFVEENHRDKFKIFMAKYFCVRLHTLFGVALAIGLAGARAMAKLPVPRLIIS</sequence>
<reference evidence="3" key="2">
    <citation type="submission" date="2023-06" db="EMBL/GenBank/DDBJ databases">
        <authorList>
            <person name="Ma L."/>
            <person name="Liu K.-W."/>
            <person name="Li Z."/>
            <person name="Hsiao Y.-Y."/>
            <person name="Qi Y."/>
            <person name="Fu T."/>
            <person name="Tang G."/>
            <person name="Zhang D."/>
            <person name="Sun W.-H."/>
            <person name="Liu D.-K."/>
            <person name="Li Y."/>
            <person name="Chen G.-Z."/>
            <person name="Liu X.-D."/>
            <person name="Liao X.-Y."/>
            <person name="Jiang Y.-T."/>
            <person name="Yu X."/>
            <person name="Hao Y."/>
            <person name="Huang J."/>
            <person name="Zhao X.-W."/>
            <person name="Ke S."/>
            <person name="Chen Y.-Y."/>
            <person name="Wu W.-L."/>
            <person name="Hsu J.-L."/>
            <person name="Lin Y.-F."/>
            <person name="Huang M.-D."/>
            <person name="Li C.-Y."/>
            <person name="Huang L."/>
            <person name="Wang Z.-W."/>
            <person name="Zhao X."/>
            <person name="Zhong W.-Y."/>
            <person name="Peng D.-H."/>
            <person name="Ahmad S."/>
            <person name="Lan S."/>
            <person name="Zhang J.-S."/>
            <person name="Tsai W.-C."/>
            <person name="Van De Peer Y."/>
            <person name="Liu Z.-J."/>
        </authorList>
    </citation>
    <scope>NUCLEOTIDE SEQUENCE</scope>
    <source>
        <strain evidence="3">SCP</strain>
        <tissue evidence="3">Leaves</tissue>
    </source>
</reference>
<evidence type="ECO:0000256" key="2">
    <source>
        <dbReference type="SAM" id="Phobius"/>
    </source>
</evidence>
<dbReference type="EMBL" id="JAUJYN010000010">
    <property type="protein sequence ID" value="KAK1262703.1"/>
    <property type="molecule type" value="Genomic_DNA"/>
</dbReference>
<organism evidence="3 4">
    <name type="scientific">Acorus gramineus</name>
    <name type="common">Dwarf sweet flag</name>
    <dbReference type="NCBI Taxonomy" id="55184"/>
    <lineage>
        <taxon>Eukaryota</taxon>
        <taxon>Viridiplantae</taxon>
        <taxon>Streptophyta</taxon>
        <taxon>Embryophyta</taxon>
        <taxon>Tracheophyta</taxon>
        <taxon>Spermatophyta</taxon>
        <taxon>Magnoliopsida</taxon>
        <taxon>Liliopsida</taxon>
        <taxon>Acoraceae</taxon>
        <taxon>Acorus</taxon>
    </lineage>
</organism>
<feature type="transmembrane region" description="Helical" evidence="2">
    <location>
        <begin position="331"/>
        <end position="351"/>
    </location>
</feature>
<dbReference type="InterPro" id="IPR029021">
    <property type="entry name" value="Prot-tyrosine_phosphatase-like"/>
</dbReference>
<name>A0AAV9AEW7_ACOGR</name>
<accession>A0AAV9AEW7</accession>
<keyword evidence="2" id="KW-1133">Transmembrane helix</keyword>
<keyword evidence="2" id="KW-0472">Membrane</keyword>
<keyword evidence="4" id="KW-1185">Reference proteome</keyword>
<dbReference type="PANTHER" id="PTHR13929">
    <property type="entry name" value="1,4-DIHYDROXY-2-NAPHTHOATE OCTAPRENYLTRANSFERASE"/>
    <property type="match status" value="1"/>
</dbReference>
<proteinExistence type="predicted"/>
<feature type="transmembrane region" description="Helical" evidence="2">
    <location>
        <begin position="385"/>
        <end position="403"/>
    </location>
</feature>
<dbReference type="GO" id="GO:0004659">
    <property type="term" value="F:prenyltransferase activity"/>
    <property type="evidence" value="ECO:0007669"/>
    <property type="project" value="InterPro"/>
</dbReference>
<dbReference type="GO" id="GO:0042372">
    <property type="term" value="P:phylloquinone biosynthetic process"/>
    <property type="evidence" value="ECO:0007669"/>
    <property type="project" value="TreeGrafter"/>
</dbReference>
<feature type="transmembrane region" description="Helical" evidence="2">
    <location>
        <begin position="448"/>
        <end position="467"/>
    </location>
</feature>
<evidence type="ECO:0000313" key="4">
    <source>
        <dbReference type="Proteomes" id="UP001179952"/>
    </source>
</evidence>
<dbReference type="InterPro" id="IPR026046">
    <property type="entry name" value="UBIAD1"/>
</dbReference>
<dbReference type="CDD" id="cd13962">
    <property type="entry name" value="PT_UbiA_UBIAD1"/>
    <property type="match status" value="1"/>
</dbReference>
<reference evidence="3" key="1">
    <citation type="journal article" date="2023" name="Nat. Commun.">
        <title>Diploid and tetraploid genomes of Acorus and the evolution of monocots.</title>
        <authorList>
            <person name="Ma L."/>
            <person name="Liu K.W."/>
            <person name="Li Z."/>
            <person name="Hsiao Y.Y."/>
            <person name="Qi Y."/>
            <person name="Fu T."/>
            <person name="Tang G.D."/>
            <person name="Zhang D."/>
            <person name="Sun W.H."/>
            <person name="Liu D.K."/>
            <person name="Li Y."/>
            <person name="Chen G.Z."/>
            <person name="Liu X.D."/>
            <person name="Liao X.Y."/>
            <person name="Jiang Y.T."/>
            <person name="Yu X."/>
            <person name="Hao Y."/>
            <person name="Huang J."/>
            <person name="Zhao X.W."/>
            <person name="Ke S."/>
            <person name="Chen Y.Y."/>
            <person name="Wu W.L."/>
            <person name="Hsu J.L."/>
            <person name="Lin Y.F."/>
            <person name="Huang M.D."/>
            <person name="Li C.Y."/>
            <person name="Huang L."/>
            <person name="Wang Z.W."/>
            <person name="Zhao X."/>
            <person name="Zhong W.Y."/>
            <person name="Peng D.H."/>
            <person name="Ahmad S."/>
            <person name="Lan S."/>
            <person name="Zhang J.S."/>
            <person name="Tsai W.C."/>
            <person name="Van de Peer Y."/>
            <person name="Liu Z.J."/>
        </authorList>
    </citation>
    <scope>NUCLEOTIDE SEQUENCE</scope>
    <source>
        <strain evidence="3">SCP</strain>
    </source>
</reference>
<dbReference type="AlphaFoldDB" id="A0AAV9AEW7"/>
<dbReference type="PANTHER" id="PTHR13929:SF0">
    <property type="entry name" value="UBIA PRENYLTRANSFERASE DOMAIN-CONTAINING PROTEIN 1"/>
    <property type="match status" value="1"/>
</dbReference>